<dbReference type="PANTHER" id="PTHR16026:SF0">
    <property type="entry name" value="CARTILAGE ACIDIC PROTEIN 1"/>
    <property type="match status" value="1"/>
</dbReference>
<dbReference type="InterPro" id="IPR011519">
    <property type="entry name" value="UnbV_ASPIC"/>
</dbReference>
<dbReference type="PANTHER" id="PTHR16026">
    <property type="entry name" value="CARTILAGE ACIDIC PROTEIN 1"/>
    <property type="match status" value="1"/>
</dbReference>
<protein>
    <submittedName>
        <fullName evidence="5">Repeat domain-containing protein</fullName>
    </submittedName>
</protein>
<dbReference type="SUPFAM" id="SSF69318">
    <property type="entry name" value="Integrin alpha N-terminal domain"/>
    <property type="match status" value="2"/>
</dbReference>
<gene>
    <name evidence="5" type="ORF">SAMN04488033_12035</name>
</gene>
<dbReference type="PROSITE" id="PS51257">
    <property type="entry name" value="PROKAR_LIPOPROTEIN"/>
    <property type="match status" value="1"/>
</dbReference>
<evidence type="ECO:0000313" key="5">
    <source>
        <dbReference type="EMBL" id="SFG01351.1"/>
    </source>
</evidence>
<dbReference type="SMART" id="SM00191">
    <property type="entry name" value="Int_alpha"/>
    <property type="match status" value="3"/>
</dbReference>
<feature type="domain" description="ASPIC/UnbV" evidence="4">
    <location>
        <begin position="547"/>
        <end position="615"/>
    </location>
</feature>
<dbReference type="Gene3D" id="2.130.10.130">
    <property type="entry name" value="Integrin alpha, N-terminal"/>
    <property type="match status" value="4"/>
</dbReference>
<dbReference type="RefSeq" id="WP_093305599.1">
    <property type="nucleotide sequence ID" value="NZ_FOOH01000020.1"/>
</dbReference>
<evidence type="ECO:0000256" key="2">
    <source>
        <dbReference type="ARBA" id="ARBA00022737"/>
    </source>
</evidence>
<keyword evidence="6" id="KW-1185">Reference proteome</keyword>
<reference evidence="6" key="1">
    <citation type="submission" date="2016-10" db="EMBL/GenBank/DDBJ databases">
        <authorList>
            <person name="Varghese N."/>
            <person name="Submissions S."/>
        </authorList>
    </citation>
    <scope>NUCLEOTIDE SEQUENCE [LARGE SCALE GENOMIC DNA]</scope>
    <source>
        <strain evidence="6">DSM 23515</strain>
    </source>
</reference>
<sequence length="1128" mass="125830">MKLEKFLRNIASGLTLGLIIIIQGCEKPGMFTEMSSDETGIVFSNDITEDGHNNIMTYEYTYNGAGVAVGDLNNDGLTDIYFIGNQVPNKLFLNLGDWKFEEVTLQAGLQGRNDWNTGVSLVDINGDGWLDIYVSYSGNSPSEGYNKAIVKEYSSRSNQLFINDGGKKGGTPTFTESAREYGVDARGTFTSQAYFFDYDLDGDLDMFLLNHANMFYSAFFNVQKLRSLRHPYFGNKLYRNDNNKFTEVTETTGIHGSGLNFGLSASISDINKDGWPDIYVTNDYEEQDFCYLNNRDGTFKEISHLAMGQLSKYGMGSDIADVNNDGLPDIFVADMLPEDNYRQKILKGPDEYNKFSKAVDSGYHHQYMRNTFQLNRGLAEDSIPRFSEIAQFSGISNTDWSWATLFADFDNDGLKDLFITNGYLRDVTNLDFVNFTTSKEISEANARNQTVDLLPLISKMPSTKISNYSFRNTNGIKFENHATKWGLDKPSVSTGAAYADLDNDGDLDLVVSNLNDPVTIYQNNQQESHKNNYIKIKLKGEGHNTFGLGAKVITTLGDQKKLYHEAYYTRGYLSSVEPQLTIGIGKEKNLKKLEVVWPDGRVSILENIDSNQVLTINQTDAVNKYQSPIDIETPLFKEVTKSSGLDFEHKENDYVDFLHQGLVPYQLSRLGGRMAVGDVNGDGNDDVFFGGASGQSGQMYLGKDNGTLEKGPKGQPWTAPEDVYSEDVGIHFFDADTDGDLDMYVLSGGNEKPVGSSFYEDRLYINDGAGNFEKAVNSLPNTSFSGGVVVSTDYDKDGDLDLFVGGRHKAKNYPFASQSILLRNDSRDSIVKFTNTKEIALEKLGMVTDAVWTDIDNDSWPDLFIVGEWMPLTVLKNNNGILTDKTTELNLDKTKGWWSSIDAQDYDLDGDIDFLLGNAGLNTQFYASATEPMVYYVQDINKDGNFDPVLSYYIDGESYPLPGRDEMLGQVASLRKKYTSYDDYASATMKDLLKAANVTSTSILEINELSSKYVDNLGNGKFNLTSLPEMSQLSMINAFAFDDFTGNGKNDIVALGNFFPYRVNLGKSDASKGVLLNVIDKEVTTNNQFSSLWLSGDIRDANLMRFYNGAKRLVISRNNDKASIYKYN</sequence>
<proteinExistence type="predicted"/>
<evidence type="ECO:0000259" key="4">
    <source>
        <dbReference type="Pfam" id="PF07593"/>
    </source>
</evidence>
<dbReference type="InterPro" id="IPR013517">
    <property type="entry name" value="FG-GAP"/>
</dbReference>
<evidence type="ECO:0000313" key="6">
    <source>
        <dbReference type="Proteomes" id="UP000199116"/>
    </source>
</evidence>
<dbReference type="AlphaFoldDB" id="A0A1I2NJ75"/>
<dbReference type="InterPro" id="IPR027039">
    <property type="entry name" value="Crtac1"/>
</dbReference>
<dbReference type="Proteomes" id="UP000199116">
    <property type="component" value="Unassembled WGS sequence"/>
</dbReference>
<name>A0A1I2NJ75_9FLAO</name>
<dbReference type="EMBL" id="FOOH01000020">
    <property type="protein sequence ID" value="SFG01351.1"/>
    <property type="molecule type" value="Genomic_DNA"/>
</dbReference>
<organism evidence="5 6">
    <name type="scientific">Salegentibacter agarivorans</name>
    <dbReference type="NCBI Taxonomy" id="345907"/>
    <lineage>
        <taxon>Bacteria</taxon>
        <taxon>Pseudomonadati</taxon>
        <taxon>Bacteroidota</taxon>
        <taxon>Flavobacteriia</taxon>
        <taxon>Flavobacteriales</taxon>
        <taxon>Flavobacteriaceae</taxon>
        <taxon>Salegentibacter</taxon>
    </lineage>
</organism>
<dbReference type="Pfam" id="PF07593">
    <property type="entry name" value="UnbV_ASPIC"/>
    <property type="match status" value="1"/>
</dbReference>
<dbReference type="InterPro" id="IPR013519">
    <property type="entry name" value="Int_alpha_beta-p"/>
</dbReference>
<keyword evidence="2" id="KW-0677">Repeat</keyword>
<evidence type="ECO:0000256" key="1">
    <source>
        <dbReference type="ARBA" id="ARBA00022729"/>
    </source>
</evidence>
<evidence type="ECO:0000256" key="3">
    <source>
        <dbReference type="ARBA" id="ARBA00023180"/>
    </source>
</evidence>
<accession>A0A1I2NJ75</accession>
<dbReference type="Pfam" id="PF13517">
    <property type="entry name" value="FG-GAP_3"/>
    <property type="match status" value="4"/>
</dbReference>
<dbReference type="InterPro" id="IPR028994">
    <property type="entry name" value="Integrin_alpha_N"/>
</dbReference>
<keyword evidence="3" id="KW-0325">Glycoprotein</keyword>
<keyword evidence="1" id="KW-0732">Signal</keyword>